<comment type="cofactor">
    <cofactor evidence="13">
        <name>Mg(2+)</name>
        <dbReference type="ChEBI" id="CHEBI:18420"/>
    </cofactor>
    <text evidence="13">Binds 1 Mg(2+) ion per subunit.</text>
</comment>
<dbReference type="GO" id="GO:0008821">
    <property type="term" value="F:crossover junction DNA endonuclease activity"/>
    <property type="evidence" value="ECO:0007669"/>
    <property type="project" value="UniProtKB-EC"/>
</dbReference>
<dbReference type="SUPFAM" id="SSF52980">
    <property type="entry name" value="Restriction endonuclease-like"/>
    <property type="match status" value="1"/>
</dbReference>
<keyword evidence="9 13" id="KW-0233">DNA recombination</keyword>
<dbReference type="Pfam" id="PF03838">
    <property type="entry name" value="RecU"/>
    <property type="match status" value="1"/>
</dbReference>
<feature type="binding site" evidence="13">
    <location>
        <position position="56"/>
    </location>
    <ligand>
        <name>Mg(2+)</name>
        <dbReference type="ChEBI" id="CHEBI:18420"/>
    </ligand>
</feature>
<keyword evidence="5 13" id="KW-0255">Endonuclease</keyword>
<dbReference type="GO" id="GO:0003676">
    <property type="term" value="F:nucleic acid binding"/>
    <property type="evidence" value="ECO:0007669"/>
    <property type="project" value="InterPro"/>
</dbReference>
<keyword evidence="6 13" id="KW-0227">DNA damage</keyword>
<dbReference type="Gene3D" id="3.40.1350.10">
    <property type="match status" value="1"/>
</dbReference>
<organism evidence="14 15">
    <name type="scientific">Paenibacillus odorifer</name>
    <dbReference type="NCBI Taxonomy" id="189426"/>
    <lineage>
        <taxon>Bacteria</taxon>
        <taxon>Bacillati</taxon>
        <taxon>Bacillota</taxon>
        <taxon>Bacilli</taxon>
        <taxon>Bacillales</taxon>
        <taxon>Paenibacillaceae</taxon>
        <taxon>Paenibacillus</taxon>
    </lineage>
</organism>
<dbReference type="PIRSF" id="PIRSF037785">
    <property type="entry name" value="RecU"/>
    <property type="match status" value="1"/>
</dbReference>
<dbReference type="RefSeq" id="WP_036684304.1">
    <property type="nucleotide sequence ID" value="NZ_MKQP01000045.1"/>
</dbReference>
<comment type="caution">
    <text evidence="14">The sequence shown here is derived from an EMBL/GenBank/DDBJ whole genome shotgun (WGS) entry which is preliminary data.</text>
</comment>
<evidence type="ECO:0000256" key="10">
    <source>
        <dbReference type="ARBA" id="ARBA00023204"/>
    </source>
</evidence>
<evidence type="ECO:0000256" key="6">
    <source>
        <dbReference type="ARBA" id="ARBA00022763"/>
    </source>
</evidence>
<keyword evidence="4 13" id="KW-0479">Metal-binding</keyword>
<evidence type="ECO:0000256" key="7">
    <source>
        <dbReference type="ARBA" id="ARBA00022801"/>
    </source>
</evidence>
<evidence type="ECO:0000256" key="8">
    <source>
        <dbReference type="ARBA" id="ARBA00022842"/>
    </source>
</evidence>
<feature type="binding site" evidence="13">
    <location>
        <position position="58"/>
    </location>
    <ligand>
        <name>Mg(2+)</name>
        <dbReference type="ChEBI" id="CHEBI:18420"/>
    </ligand>
</feature>
<dbReference type="HAMAP" id="MF_00130">
    <property type="entry name" value="RecU"/>
    <property type="match status" value="1"/>
</dbReference>
<dbReference type="InterPro" id="IPR011856">
    <property type="entry name" value="tRNA_endonuc-like_dom_sf"/>
</dbReference>
<name>A0A1R0X0A6_9BACL</name>
<dbReference type="EMBL" id="MKQP01000045">
    <property type="protein sequence ID" value="OMD25441.1"/>
    <property type="molecule type" value="Genomic_DNA"/>
</dbReference>
<keyword evidence="10 13" id="KW-0234">DNA repair</keyword>
<keyword evidence="8 13" id="KW-0460">Magnesium</keyword>
<evidence type="ECO:0000313" key="14">
    <source>
        <dbReference type="EMBL" id="OMD25441.1"/>
    </source>
</evidence>
<feature type="binding site" evidence="13">
    <location>
        <position position="71"/>
    </location>
    <ligand>
        <name>Mg(2+)</name>
        <dbReference type="ChEBI" id="CHEBI:18420"/>
    </ligand>
</feature>
<gene>
    <name evidence="13" type="primary">recU</name>
    <name evidence="14" type="ORF">BJP51_04110</name>
</gene>
<dbReference type="GO" id="GO:0000287">
    <property type="term" value="F:magnesium ion binding"/>
    <property type="evidence" value="ECO:0007669"/>
    <property type="project" value="UniProtKB-UniRule"/>
</dbReference>
<evidence type="ECO:0000256" key="12">
    <source>
        <dbReference type="ARBA" id="ARBA00029523"/>
    </source>
</evidence>
<evidence type="ECO:0000256" key="13">
    <source>
        <dbReference type="HAMAP-Rule" id="MF_00130"/>
    </source>
</evidence>
<proteinExistence type="inferred from homology"/>
<comment type="function">
    <text evidence="13">Endonuclease that resolves Holliday junction intermediates in genetic recombination. Cleaves mobile four-strand junctions by introducing symmetrical nicks in paired strands. Promotes annealing of linear ssDNA with homologous dsDNA. Required for DNA repair, homologous recombination and chromosome segregation.</text>
</comment>
<dbReference type="GO" id="GO:0006281">
    <property type="term" value="P:DNA repair"/>
    <property type="evidence" value="ECO:0007669"/>
    <property type="project" value="UniProtKB-UniRule"/>
</dbReference>
<evidence type="ECO:0000313" key="15">
    <source>
        <dbReference type="Proteomes" id="UP000187465"/>
    </source>
</evidence>
<dbReference type="GO" id="GO:0005737">
    <property type="term" value="C:cytoplasm"/>
    <property type="evidence" value="ECO:0007669"/>
    <property type="project" value="UniProtKB-SubCell"/>
</dbReference>
<dbReference type="EC" id="3.1.21.10" evidence="13"/>
<keyword evidence="3 13" id="KW-0540">Nuclease</keyword>
<comment type="catalytic activity">
    <reaction evidence="13">
        <text>Endonucleolytic cleavage at a junction such as a reciprocal single-stranded crossover between two homologous DNA duplexes (Holliday junction).</text>
        <dbReference type="EC" id="3.1.21.10"/>
    </reaction>
</comment>
<keyword evidence="2 13" id="KW-0963">Cytoplasm</keyword>
<sequence>MAQGNRGAAFENLINFTNKSYEHRELAVINKRSTPVKVTRSKGTKVLAGFFEAKSTVDYDGIYRGRAIFFEAKSIQELDRFDLKKVEDHQYEHLDKCHKFGALCFILVEFRKQRKTYLLPFTTLRAYKNEAARGGRKSMTLDNMEIDAYEVSSGRSMPLDYLATVDRVWFEDTQKNA</sequence>
<accession>A0A1R0X0A6</accession>
<dbReference type="CDD" id="cd22354">
    <property type="entry name" value="RecU-like"/>
    <property type="match status" value="1"/>
</dbReference>
<comment type="similarity">
    <text evidence="11 13">Belongs to the RecU family.</text>
</comment>
<dbReference type="Proteomes" id="UP000187465">
    <property type="component" value="Unassembled WGS sequence"/>
</dbReference>
<comment type="subcellular location">
    <subcellularLocation>
        <location evidence="1 13">Cytoplasm</location>
    </subcellularLocation>
</comment>
<evidence type="ECO:0000256" key="2">
    <source>
        <dbReference type="ARBA" id="ARBA00022490"/>
    </source>
</evidence>
<feature type="binding site" evidence="13">
    <location>
        <position position="90"/>
    </location>
    <ligand>
        <name>Mg(2+)</name>
        <dbReference type="ChEBI" id="CHEBI:18420"/>
    </ligand>
</feature>
<dbReference type="AlphaFoldDB" id="A0A1R0X0A6"/>
<dbReference type="InterPro" id="IPR004612">
    <property type="entry name" value="Resolv_RecU"/>
</dbReference>
<dbReference type="InterPro" id="IPR011335">
    <property type="entry name" value="Restrct_endonuc-II-like"/>
</dbReference>
<evidence type="ECO:0000256" key="4">
    <source>
        <dbReference type="ARBA" id="ARBA00022723"/>
    </source>
</evidence>
<reference evidence="14 15" key="1">
    <citation type="submission" date="2016-10" db="EMBL/GenBank/DDBJ databases">
        <title>Paenibacillus species isolates.</title>
        <authorList>
            <person name="Beno S.M."/>
        </authorList>
    </citation>
    <scope>NUCLEOTIDE SEQUENCE [LARGE SCALE GENOMIC DNA]</scope>
    <source>
        <strain evidence="14 15">FSL H7-0604</strain>
    </source>
</reference>
<keyword evidence="7 13" id="KW-0378">Hydrolase</keyword>
<evidence type="ECO:0000256" key="3">
    <source>
        <dbReference type="ARBA" id="ARBA00022722"/>
    </source>
</evidence>
<dbReference type="GO" id="GO:0007059">
    <property type="term" value="P:chromosome segregation"/>
    <property type="evidence" value="ECO:0007669"/>
    <property type="project" value="UniProtKB-UniRule"/>
</dbReference>
<evidence type="ECO:0000256" key="11">
    <source>
        <dbReference type="ARBA" id="ARBA00023447"/>
    </source>
</evidence>
<evidence type="ECO:0000256" key="5">
    <source>
        <dbReference type="ARBA" id="ARBA00022759"/>
    </source>
</evidence>
<protein>
    <recommendedName>
        <fullName evidence="12 13">Holliday junction resolvase RecU</fullName>
        <ecNumber evidence="13">3.1.21.10</ecNumber>
    </recommendedName>
    <alternativeName>
        <fullName evidence="13">Recombination protein U homolog</fullName>
    </alternativeName>
</protein>
<evidence type="ECO:0000256" key="9">
    <source>
        <dbReference type="ARBA" id="ARBA00023172"/>
    </source>
</evidence>
<feature type="site" description="Transition state stabilizer" evidence="13">
    <location>
        <position position="73"/>
    </location>
</feature>
<dbReference type="GO" id="GO:0006310">
    <property type="term" value="P:DNA recombination"/>
    <property type="evidence" value="ECO:0007669"/>
    <property type="project" value="UniProtKB-UniRule"/>
</dbReference>
<evidence type="ECO:0000256" key="1">
    <source>
        <dbReference type="ARBA" id="ARBA00004496"/>
    </source>
</evidence>